<accession>A0A3A1QS91</accession>
<comment type="caution">
    <text evidence="3">The sequence shown here is derived from an EMBL/GenBank/DDBJ whole genome shotgun (WGS) entry which is preliminary data.</text>
</comment>
<organism evidence="3 4">
    <name type="scientific">Bacillus salacetis</name>
    <dbReference type="NCBI Taxonomy" id="2315464"/>
    <lineage>
        <taxon>Bacteria</taxon>
        <taxon>Bacillati</taxon>
        <taxon>Bacillota</taxon>
        <taxon>Bacilli</taxon>
        <taxon>Bacillales</taxon>
        <taxon>Bacillaceae</taxon>
        <taxon>Bacillus</taxon>
    </lineage>
</organism>
<proteinExistence type="predicted"/>
<dbReference type="RefSeq" id="WP_119548532.1">
    <property type="nucleotide sequence ID" value="NZ_QXIR01000027.1"/>
</dbReference>
<dbReference type="InterPro" id="IPR002881">
    <property type="entry name" value="DUF58"/>
</dbReference>
<feature type="transmembrane region" description="Helical" evidence="1">
    <location>
        <begin position="12"/>
        <end position="30"/>
    </location>
</feature>
<keyword evidence="1" id="KW-0472">Membrane</keyword>
<feature type="domain" description="DUF58" evidence="2">
    <location>
        <begin position="215"/>
        <end position="321"/>
    </location>
</feature>
<keyword evidence="1" id="KW-0812">Transmembrane</keyword>
<evidence type="ECO:0000259" key="2">
    <source>
        <dbReference type="Pfam" id="PF01882"/>
    </source>
</evidence>
<reference evidence="3 4" key="1">
    <citation type="submission" date="2018-09" db="EMBL/GenBank/DDBJ databases">
        <title>Bacillus saliacetes sp. nov., isolated from Thai shrimp paste (Ka-pi).</title>
        <authorList>
            <person name="Daroonpunt R."/>
            <person name="Tanasupawat S."/>
            <person name="Yiamsombut S."/>
        </authorList>
    </citation>
    <scope>NUCLEOTIDE SEQUENCE [LARGE SCALE GENOMIC DNA]</scope>
    <source>
        <strain evidence="3 4">SKP7-4</strain>
    </source>
</reference>
<dbReference type="OrthoDB" id="9789943at2"/>
<dbReference type="Proteomes" id="UP000265801">
    <property type="component" value="Unassembled WGS sequence"/>
</dbReference>
<evidence type="ECO:0000313" key="4">
    <source>
        <dbReference type="Proteomes" id="UP000265801"/>
    </source>
</evidence>
<gene>
    <name evidence="3" type="ORF">D3H55_17060</name>
</gene>
<keyword evidence="4" id="KW-1185">Reference proteome</keyword>
<name>A0A3A1QS91_9BACI</name>
<dbReference type="AlphaFoldDB" id="A0A3A1QS91"/>
<dbReference type="PANTHER" id="PTHR34351:SF2">
    <property type="entry name" value="DUF58 DOMAIN-CONTAINING PROTEIN"/>
    <property type="match status" value="1"/>
</dbReference>
<sequence>MEWKRETTESNILSACIFLCLFLAFLGLILQNILLLSIFLLVFALFYGSQLYINHAGRKLIFTNERNREKFNKGDKGDWSFTFENSGLPILSGSIILRFDDVVVPLGIDFDEFPGGIIEMKIPFSLSKNEKIDVRFPVEARRRGLARVAKLTVDIPNLFGSGGVHLQYGKPVKSDILVFPHGKPVEGFTSAHTKTQGNFAVHNSLFHDPFQPVGTRDYAPGDSFAAINWKATARLQTLQTKVHSPATSRNWLITLNISAHYSITSKLEELIERTAYIIEMAAKQDIPFALAVNVRSLNSTPFYYLPAGEGKKQRQKALEMLSVLSTDDITFPFSLMYQYLVMHHQVPPVLITIGEQDSESERLLSLMSNRDVSIFQLVYHNEQGVLQEWKQQSRKFA</sequence>
<dbReference type="EMBL" id="QXIR01000027">
    <property type="protein sequence ID" value="RIW30155.1"/>
    <property type="molecule type" value="Genomic_DNA"/>
</dbReference>
<evidence type="ECO:0000256" key="1">
    <source>
        <dbReference type="SAM" id="Phobius"/>
    </source>
</evidence>
<keyword evidence="1" id="KW-1133">Transmembrane helix</keyword>
<protein>
    <submittedName>
        <fullName evidence="3">DUF58 domain-containing protein</fullName>
    </submittedName>
</protein>
<dbReference type="PANTHER" id="PTHR34351">
    <property type="entry name" value="SLR1927 PROTEIN-RELATED"/>
    <property type="match status" value="1"/>
</dbReference>
<dbReference type="Pfam" id="PF01882">
    <property type="entry name" value="DUF58"/>
    <property type="match status" value="1"/>
</dbReference>
<evidence type="ECO:0000313" key="3">
    <source>
        <dbReference type="EMBL" id="RIW30155.1"/>
    </source>
</evidence>